<feature type="compositionally biased region" description="Basic residues" evidence="1">
    <location>
        <begin position="80"/>
        <end position="92"/>
    </location>
</feature>
<gene>
    <name evidence="2" type="ORF">BE221DRAFT_77136</name>
</gene>
<organism evidence="2">
    <name type="scientific">Ostreococcus tauri</name>
    <name type="common">Marine green alga</name>
    <dbReference type="NCBI Taxonomy" id="70448"/>
    <lineage>
        <taxon>Eukaryota</taxon>
        <taxon>Viridiplantae</taxon>
        <taxon>Chlorophyta</taxon>
        <taxon>Mamiellophyceae</taxon>
        <taxon>Mamiellales</taxon>
        <taxon>Bathycoccaceae</taxon>
        <taxon>Ostreococcus</taxon>
    </lineage>
</organism>
<evidence type="ECO:0000256" key="1">
    <source>
        <dbReference type="SAM" id="MobiDB-lite"/>
    </source>
</evidence>
<reference evidence="2" key="1">
    <citation type="submission" date="2017-04" db="EMBL/GenBank/DDBJ databases">
        <title>Population genomics of picophytoplankton unveils novel chromosome hypervariability.</title>
        <authorList>
            <consortium name="DOE Joint Genome Institute"/>
            <person name="Blanc-Mathieu R."/>
            <person name="Krasovec M."/>
            <person name="Hebrard M."/>
            <person name="Yau S."/>
            <person name="Desgranges E."/>
            <person name="Martin J."/>
            <person name="Schackwitz W."/>
            <person name="Kuo A."/>
            <person name="Salin G."/>
            <person name="Donnadieu C."/>
            <person name="Desdevises Y."/>
            <person name="Sanchez-Ferandin S."/>
            <person name="Moreau H."/>
            <person name="Rivals E."/>
            <person name="Grigoriev I.V."/>
            <person name="Grimsley N."/>
            <person name="Eyre-Walker A."/>
            <person name="Piganeau G."/>
        </authorList>
    </citation>
    <scope>NUCLEOTIDE SEQUENCE [LARGE SCALE GENOMIC DNA]</scope>
    <source>
        <strain evidence="2">RCC 1115</strain>
    </source>
</reference>
<dbReference type="Proteomes" id="UP000195557">
    <property type="component" value="Unassembled WGS sequence"/>
</dbReference>
<proteinExistence type="predicted"/>
<feature type="region of interest" description="Disordered" evidence="1">
    <location>
        <begin position="80"/>
        <end position="135"/>
    </location>
</feature>
<name>A0A1Y5I7I7_OSTTA</name>
<dbReference type="AlphaFoldDB" id="A0A1Y5I7I7"/>
<sequence>MQRARERERAVETIAGANKKIADDRPEPAVFAKNRAKINLPMIRREERTEVPIPCDGVGRFSFGGANPEVEALHKELRERKRAKKAMKRAKRSKDADVGEEEMADASFAAKRKQKAPEPGFEKPPELGSGKKRKK</sequence>
<evidence type="ECO:0000313" key="2">
    <source>
        <dbReference type="EMBL" id="OUS45519.1"/>
    </source>
</evidence>
<dbReference type="Pfam" id="PF10175">
    <property type="entry name" value="MPP6"/>
    <property type="match status" value="1"/>
</dbReference>
<evidence type="ECO:0008006" key="3">
    <source>
        <dbReference type="Google" id="ProtNLM"/>
    </source>
</evidence>
<protein>
    <recommendedName>
        <fullName evidence="3">M-phase phosphoprotein 6</fullName>
    </recommendedName>
</protein>
<accession>A0A1Y5I7I7</accession>
<dbReference type="EMBL" id="KZ155790">
    <property type="protein sequence ID" value="OUS45519.1"/>
    <property type="molecule type" value="Genomic_DNA"/>
</dbReference>